<evidence type="ECO:0000313" key="4">
    <source>
        <dbReference type="EMBL" id="MCS0660712.1"/>
    </source>
</evidence>
<feature type="region of interest" description="Disordered" evidence="1">
    <location>
        <begin position="31"/>
        <end position="54"/>
    </location>
</feature>
<dbReference type="SUPFAM" id="SSF56300">
    <property type="entry name" value="Metallo-dependent phosphatases"/>
    <property type="match status" value="1"/>
</dbReference>
<feature type="domain" description="PhoD-like phosphatase metallophosphatase" evidence="2">
    <location>
        <begin position="145"/>
        <end position="556"/>
    </location>
</feature>
<dbReference type="InterPro" id="IPR052900">
    <property type="entry name" value="Phospholipid_Metab_Enz"/>
</dbReference>
<protein>
    <submittedName>
        <fullName evidence="4">Alkaline phosphatase D family protein</fullName>
    </submittedName>
</protein>
<dbReference type="PANTHER" id="PTHR43606">
    <property type="entry name" value="PHOSPHATASE, PUTATIVE (AFU_ORTHOLOGUE AFUA_6G08710)-RELATED"/>
    <property type="match status" value="1"/>
</dbReference>
<dbReference type="InterPro" id="IPR032093">
    <property type="entry name" value="PhoD_N"/>
</dbReference>
<dbReference type="PROSITE" id="PS51257">
    <property type="entry name" value="PROKAR_LIPOPROTEIN"/>
    <property type="match status" value="1"/>
</dbReference>
<dbReference type="Gene3D" id="2.60.40.380">
    <property type="entry name" value="Purple acid phosphatase-like, N-terminal"/>
    <property type="match status" value="1"/>
</dbReference>
<dbReference type="PANTHER" id="PTHR43606:SF2">
    <property type="entry name" value="ALKALINE PHOSPHATASE FAMILY PROTEIN (AFU_ORTHOLOGUE AFUA_5G03860)"/>
    <property type="match status" value="1"/>
</dbReference>
<gene>
    <name evidence="4" type="ORF">NX778_21805</name>
</gene>
<evidence type="ECO:0000313" key="5">
    <source>
        <dbReference type="Proteomes" id="UP001204621"/>
    </source>
</evidence>
<feature type="domain" description="Phospholipase D N-terminal" evidence="3">
    <location>
        <begin position="48"/>
        <end position="132"/>
    </location>
</feature>
<evidence type="ECO:0000256" key="1">
    <source>
        <dbReference type="SAM" id="MobiDB-lite"/>
    </source>
</evidence>
<accession>A0ABT2D3B0</accession>
<dbReference type="Gene3D" id="3.60.21.70">
    <property type="entry name" value="PhoD-like phosphatase"/>
    <property type="match status" value="1"/>
</dbReference>
<evidence type="ECO:0000259" key="2">
    <source>
        <dbReference type="Pfam" id="PF09423"/>
    </source>
</evidence>
<dbReference type="InterPro" id="IPR018946">
    <property type="entry name" value="PhoD-like_MPP"/>
</dbReference>
<organism evidence="4 5">
    <name type="scientific">Massilia terrae</name>
    <dbReference type="NCBI Taxonomy" id="1811224"/>
    <lineage>
        <taxon>Bacteria</taxon>
        <taxon>Pseudomonadati</taxon>
        <taxon>Pseudomonadota</taxon>
        <taxon>Betaproteobacteria</taxon>
        <taxon>Burkholderiales</taxon>
        <taxon>Oxalobacteraceae</taxon>
        <taxon>Telluria group</taxon>
        <taxon>Massilia</taxon>
    </lineage>
</organism>
<dbReference type="CDD" id="cd07389">
    <property type="entry name" value="MPP_PhoD"/>
    <property type="match status" value="1"/>
</dbReference>
<proteinExistence type="predicted"/>
<dbReference type="RefSeq" id="WP_258813904.1">
    <property type="nucleotide sequence ID" value="NZ_JANUGU010000009.1"/>
</dbReference>
<dbReference type="Pfam" id="PF16655">
    <property type="entry name" value="PhoD_N"/>
    <property type="match status" value="1"/>
</dbReference>
<dbReference type="InterPro" id="IPR029052">
    <property type="entry name" value="Metallo-depent_PP-like"/>
</dbReference>
<dbReference type="EMBL" id="JANUGU010000009">
    <property type="protein sequence ID" value="MCS0660712.1"/>
    <property type="molecule type" value="Genomic_DNA"/>
</dbReference>
<dbReference type="Pfam" id="PF09423">
    <property type="entry name" value="PhoD"/>
    <property type="match status" value="1"/>
</dbReference>
<sequence length="599" mass="65988">MDRRGFIRSAMFYTVASATAGLAGCHAGAQDDTGGGGNVPPTNAAFPQGVASGDPKDASVVFWTRYPSGGALRLEVALGQDFSRPVATVSLSALAAYDFTVRAKVINLLPGTQYYYRFVAGKDVSPIGMARTAPAASSAPQSLRFAWISCQDWSFNHWGAFSLLARESLDFVVHVGDYVYELVDTSFKQGQAEPTHTYITLPNGAPTGGSSPGIHATSVEDYRTLYRTYRGDTRLQEVHRLFPMIAMWDDHEFSDDCWQDHQTYTNADLRETARRRNANQAWAEYMPVDLGDVSFDRNNPAYDNIRIYRDFHFGSLLHLVMTDERLYRDDHVVSEADVARSLGHDPVNGDDFIGSRAFVPRDVLLAAEEADTIALGHPPSILGQTQTTWWKNTMRASTARWRVWGNEVPLNRMWLDLSRIGISQWDKLFVLNADVWDGYPSARADLMNYLKAQAIHNVVSLSGDLHAFQCGVVRNDPDPALGTAVMVDFVGAGISSPSFYREILQQLGRIGQSRITDLAAIPDALDRLMRNQNPDLLFGDHDAQGYAVATVTPDNLVVVFNKVKPLNSDGSAPANPLSTRTRITLANGSTAPTVEENVN</sequence>
<comment type="caution">
    <text evidence="4">The sequence shown here is derived from an EMBL/GenBank/DDBJ whole genome shotgun (WGS) entry which is preliminary data.</text>
</comment>
<reference evidence="4 5" key="1">
    <citation type="submission" date="2022-08" db="EMBL/GenBank/DDBJ databases">
        <title>Reclassification of Massilia species as members of the genera Telluria, Duganella, Pseudoduganella, Mokoshia gen. nov. and Zemynaea gen. nov. using orthogonal and non-orthogonal genome-based approaches.</title>
        <authorList>
            <person name="Bowman J.P."/>
        </authorList>
    </citation>
    <scope>NUCLEOTIDE SEQUENCE [LARGE SCALE GENOMIC DNA]</scope>
    <source>
        <strain evidence="4 5">JCM 31606</strain>
    </source>
</reference>
<name>A0ABT2D3B0_9BURK</name>
<keyword evidence="5" id="KW-1185">Reference proteome</keyword>
<dbReference type="InterPro" id="IPR038607">
    <property type="entry name" value="PhoD-like_sf"/>
</dbReference>
<evidence type="ECO:0000259" key="3">
    <source>
        <dbReference type="Pfam" id="PF16655"/>
    </source>
</evidence>
<dbReference type="Proteomes" id="UP001204621">
    <property type="component" value="Unassembled WGS sequence"/>
</dbReference>